<dbReference type="SMART" id="SM00267">
    <property type="entry name" value="GGDEF"/>
    <property type="match status" value="1"/>
</dbReference>
<dbReference type="PROSITE" id="PS50887">
    <property type="entry name" value="GGDEF"/>
    <property type="match status" value="1"/>
</dbReference>
<evidence type="ECO:0008006" key="5">
    <source>
        <dbReference type="Google" id="ProtNLM"/>
    </source>
</evidence>
<dbReference type="GO" id="GO:0006355">
    <property type="term" value="P:regulation of DNA-templated transcription"/>
    <property type="evidence" value="ECO:0007669"/>
    <property type="project" value="InterPro"/>
</dbReference>
<proteinExistence type="predicted"/>
<feature type="domain" description="GGDEF" evidence="3">
    <location>
        <begin position="487"/>
        <end position="638"/>
    </location>
</feature>
<evidence type="ECO:0000313" key="4">
    <source>
        <dbReference type="EMBL" id="KKN12504.1"/>
    </source>
</evidence>
<dbReference type="AlphaFoldDB" id="A0A0F9N3E3"/>
<dbReference type="SMART" id="SM00086">
    <property type="entry name" value="PAC"/>
    <property type="match status" value="2"/>
</dbReference>
<dbReference type="PANTHER" id="PTHR44757">
    <property type="entry name" value="DIGUANYLATE CYCLASE DGCP"/>
    <property type="match status" value="1"/>
</dbReference>
<dbReference type="SUPFAM" id="SSF55073">
    <property type="entry name" value="Nucleotide cyclase"/>
    <property type="match status" value="1"/>
</dbReference>
<dbReference type="InterPro" id="IPR001610">
    <property type="entry name" value="PAC"/>
</dbReference>
<dbReference type="Pfam" id="PF00990">
    <property type="entry name" value="GGDEF"/>
    <property type="match status" value="1"/>
</dbReference>
<dbReference type="Gene3D" id="3.30.450.20">
    <property type="entry name" value="PAS domain"/>
    <property type="match status" value="2"/>
</dbReference>
<dbReference type="Gene3D" id="3.30.70.270">
    <property type="match status" value="1"/>
</dbReference>
<name>A0A0F9N3E3_9ZZZZ</name>
<dbReference type="SUPFAM" id="SSF55781">
    <property type="entry name" value="GAF domain-like"/>
    <property type="match status" value="1"/>
</dbReference>
<dbReference type="SMART" id="SM00091">
    <property type="entry name" value="PAS"/>
    <property type="match status" value="2"/>
</dbReference>
<dbReference type="SUPFAM" id="SSF55785">
    <property type="entry name" value="PYP-like sensor domain (PAS domain)"/>
    <property type="match status" value="2"/>
</dbReference>
<evidence type="ECO:0000259" key="2">
    <source>
        <dbReference type="PROSITE" id="PS50113"/>
    </source>
</evidence>
<feature type="domain" description="PAS" evidence="1">
    <location>
        <begin position="35"/>
        <end position="87"/>
    </location>
</feature>
<dbReference type="FunFam" id="3.30.70.270:FF:000001">
    <property type="entry name" value="Diguanylate cyclase domain protein"/>
    <property type="match status" value="1"/>
</dbReference>
<dbReference type="PROSITE" id="PS50113">
    <property type="entry name" value="PAC"/>
    <property type="match status" value="1"/>
</dbReference>
<dbReference type="Pfam" id="PF00989">
    <property type="entry name" value="PAS"/>
    <property type="match status" value="1"/>
</dbReference>
<dbReference type="NCBIfam" id="TIGR00229">
    <property type="entry name" value="sensory_box"/>
    <property type="match status" value="2"/>
</dbReference>
<organism evidence="4">
    <name type="scientific">marine sediment metagenome</name>
    <dbReference type="NCBI Taxonomy" id="412755"/>
    <lineage>
        <taxon>unclassified sequences</taxon>
        <taxon>metagenomes</taxon>
        <taxon>ecological metagenomes</taxon>
    </lineage>
</organism>
<dbReference type="NCBIfam" id="TIGR00254">
    <property type="entry name" value="GGDEF"/>
    <property type="match status" value="1"/>
</dbReference>
<feature type="domain" description="PAS" evidence="1">
    <location>
        <begin position="331"/>
        <end position="369"/>
    </location>
</feature>
<dbReference type="InterPro" id="IPR000700">
    <property type="entry name" value="PAS-assoc_C"/>
</dbReference>
<dbReference type="InterPro" id="IPR000160">
    <property type="entry name" value="GGDEF_dom"/>
</dbReference>
<dbReference type="Pfam" id="PF13426">
    <property type="entry name" value="PAS_9"/>
    <property type="match status" value="1"/>
</dbReference>
<dbReference type="InterPro" id="IPR043128">
    <property type="entry name" value="Rev_trsase/Diguanyl_cyclase"/>
</dbReference>
<dbReference type="InterPro" id="IPR029016">
    <property type="entry name" value="GAF-like_dom_sf"/>
</dbReference>
<dbReference type="InterPro" id="IPR029787">
    <property type="entry name" value="Nucleotide_cyclase"/>
</dbReference>
<evidence type="ECO:0000259" key="1">
    <source>
        <dbReference type="PROSITE" id="PS50112"/>
    </source>
</evidence>
<dbReference type="InterPro" id="IPR052155">
    <property type="entry name" value="Biofilm_reg_signaling"/>
</dbReference>
<dbReference type="InterPro" id="IPR035965">
    <property type="entry name" value="PAS-like_dom_sf"/>
</dbReference>
<dbReference type="PANTHER" id="PTHR44757:SF2">
    <property type="entry name" value="BIOFILM ARCHITECTURE MAINTENANCE PROTEIN MBAA"/>
    <property type="match status" value="1"/>
</dbReference>
<reference evidence="4" key="1">
    <citation type="journal article" date="2015" name="Nature">
        <title>Complex archaea that bridge the gap between prokaryotes and eukaryotes.</title>
        <authorList>
            <person name="Spang A."/>
            <person name="Saw J.H."/>
            <person name="Jorgensen S.L."/>
            <person name="Zaremba-Niedzwiedzka K."/>
            <person name="Martijn J."/>
            <person name="Lind A.E."/>
            <person name="van Eijk R."/>
            <person name="Schleper C."/>
            <person name="Guy L."/>
            <person name="Ettema T.J."/>
        </authorList>
    </citation>
    <scope>NUCLEOTIDE SEQUENCE</scope>
</reference>
<sequence length="647" mass="74142">MATQKENHASPESKIKSSFKSIFYKAVNIAVQGFNIKGEVVYWNSFSEKLFGFTEKEVKGKTLKGFFTSESDGNEFKKYLRNAIRQNKPSPKREWKITTKKGEVLHVLCHIFPAVLTALPGEESIAIAMNIDITDSKNAKEKTKEMLRQMERFSEISADILSIKDEEKLFDHVSQAVVDISDFGKVLITYFTDTPPYREIIGHKGIKKTDLERLKKAKMPREKYLKYFEKSVKIGSQSCYIPHSSKDMLDKDAVAPGEKTYPKKEGRWNREDNLLVAMKDARGQIIGIISVNDSKNGLIPTKETVRPLEIFANLISEIIQRHKLSQIINKSEEKYRELVNNVKIGIFRATPAGKFLEVNPSVVEMFGYTHAKEFLKIKTPNLYENRDDRLQLMKELEEGNLAMNKEFMMKKKSGTSFWASLTSTAVRDNSGRIIYYDTVLENISERKHLEEEIKRLSITDELTGAYNRRHFNQNLPIEIQDAERWRSALSLIMIDIDDFKEYNDKYLHLGGDEVLKQTAQVISSIIRKDVDWASRFGGDEFIVTLHGLTSTQAAKVGERIRRLFQQIKFKPKDEIVQKTLSMGVACCHYSEVRPRRGDKSKGAPTNYEKVATELTILADKALFKAKKAGRNQLVISKEAIELSRFTK</sequence>
<feature type="domain" description="PAC" evidence="2">
    <location>
        <begin position="403"/>
        <end position="455"/>
    </location>
</feature>
<dbReference type="CDD" id="cd01949">
    <property type="entry name" value="GGDEF"/>
    <property type="match status" value="1"/>
</dbReference>
<dbReference type="InterPro" id="IPR000014">
    <property type="entry name" value="PAS"/>
</dbReference>
<dbReference type="Gene3D" id="3.30.450.40">
    <property type="match status" value="1"/>
</dbReference>
<accession>A0A0F9N3E3</accession>
<dbReference type="CDD" id="cd00130">
    <property type="entry name" value="PAS"/>
    <property type="match status" value="2"/>
</dbReference>
<gene>
    <name evidence="4" type="ORF">LCGC14_1015810</name>
</gene>
<evidence type="ECO:0000259" key="3">
    <source>
        <dbReference type="PROSITE" id="PS50887"/>
    </source>
</evidence>
<comment type="caution">
    <text evidence="4">The sequence shown here is derived from an EMBL/GenBank/DDBJ whole genome shotgun (WGS) entry which is preliminary data.</text>
</comment>
<protein>
    <recommendedName>
        <fullName evidence="5">Diguanylate cyclase</fullName>
    </recommendedName>
</protein>
<dbReference type="InterPro" id="IPR013767">
    <property type="entry name" value="PAS_fold"/>
</dbReference>
<dbReference type="EMBL" id="LAZR01004027">
    <property type="protein sequence ID" value="KKN12504.1"/>
    <property type="molecule type" value="Genomic_DNA"/>
</dbReference>
<dbReference type="PROSITE" id="PS50112">
    <property type="entry name" value="PAS"/>
    <property type="match status" value="2"/>
</dbReference>